<protein>
    <recommendedName>
        <fullName evidence="4">(NiFe)-hydrogenase-3-type complex Eha, membrane protein EhaH</fullName>
    </recommendedName>
</protein>
<feature type="transmembrane region" description="Helical" evidence="1">
    <location>
        <begin position="165"/>
        <end position="187"/>
    </location>
</feature>
<feature type="transmembrane region" description="Helical" evidence="1">
    <location>
        <begin position="124"/>
        <end position="145"/>
    </location>
</feature>
<keyword evidence="1" id="KW-1133">Transmembrane helix</keyword>
<accession>A0A832YNF1</accession>
<dbReference type="PIRSF" id="PIRSF036536">
    <property type="entry name" value="EhaH"/>
    <property type="match status" value="1"/>
</dbReference>
<gene>
    <name evidence="2" type="ORF">EYG76_02980</name>
</gene>
<dbReference type="AlphaFoldDB" id="A0A832YNF1"/>
<organism evidence="2 3">
    <name type="scientific">Methanothermococcus okinawensis</name>
    <dbReference type="NCBI Taxonomy" id="155863"/>
    <lineage>
        <taxon>Archaea</taxon>
        <taxon>Methanobacteriati</taxon>
        <taxon>Methanobacteriota</taxon>
        <taxon>Methanomada group</taxon>
        <taxon>Methanococci</taxon>
        <taxon>Methanococcales</taxon>
        <taxon>Methanococcaceae</taxon>
        <taxon>Methanothermococcus</taxon>
    </lineage>
</organism>
<proteinExistence type="predicted"/>
<name>A0A832YNF1_9EURY</name>
<evidence type="ECO:0000313" key="3">
    <source>
        <dbReference type="Proteomes" id="UP000605144"/>
    </source>
</evidence>
<reference evidence="2" key="1">
    <citation type="journal article" date="2020" name="ISME J.">
        <title>Gammaproteobacteria mediating utilization of methyl-, sulfur- and petroleum organic compounds in deep ocean hydrothermal plumes.</title>
        <authorList>
            <person name="Zhou Z."/>
            <person name="Liu Y."/>
            <person name="Pan J."/>
            <person name="Cron B.R."/>
            <person name="Toner B.M."/>
            <person name="Anantharaman K."/>
            <person name="Breier J.A."/>
            <person name="Dick G.J."/>
            <person name="Li M."/>
        </authorList>
    </citation>
    <scope>NUCLEOTIDE SEQUENCE</scope>
    <source>
        <strain evidence="2">SZUA-1385</strain>
    </source>
</reference>
<keyword evidence="1" id="KW-0812">Transmembrane</keyword>
<sequence>MSLNIDSIAGVFYGYIPFGDIVFYFTEFSLIGFIIALFFTLVVYLTKPEKQLEFQIGDFGDKLNYVSLEELKIRRLMAIVCGICTAFAMLTGDLFDYALFLAVIGIANMGIVSAVKKEGVLSAAFYYGIIAMISTLPLFGASALILAKTGTLSILELAKNSHDLLFQKIIYAVGMVGETGIAPFYAAKAEMFRAPGAPYILMIHLSSLLIIVRTVEIMLNVH</sequence>
<feature type="transmembrane region" description="Helical" evidence="1">
    <location>
        <begin position="199"/>
        <end position="219"/>
    </location>
</feature>
<feature type="transmembrane region" description="Helical" evidence="1">
    <location>
        <begin position="97"/>
        <end position="115"/>
    </location>
</feature>
<keyword evidence="1" id="KW-0472">Membrane</keyword>
<evidence type="ECO:0000313" key="2">
    <source>
        <dbReference type="EMBL" id="HIP17252.1"/>
    </source>
</evidence>
<dbReference type="Proteomes" id="UP000605144">
    <property type="component" value="Unassembled WGS sequence"/>
</dbReference>
<evidence type="ECO:0000256" key="1">
    <source>
        <dbReference type="SAM" id="Phobius"/>
    </source>
</evidence>
<evidence type="ECO:0008006" key="4">
    <source>
        <dbReference type="Google" id="ProtNLM"/>
    </source>
</evidence>
<feature type="transmembrane region" description="Helical" evidence="1">
    <location>
        <begin position="21"/>
        <end position="45"/>
    </location>
</feature>
<dbReference type="EMBL" id="DQSV01000056">
    <property type="protein sequence ID" value="HIP17252.1"/>
    <property type="molecule type" value="Genomic_DNA"/>
</dbReference>
<dbReference type="Pfam" id="PF10125">
    <property type="entry name" value="NADHdeh_related"/>
    <property type="match status" value="1"/>
</dbReference>
<comment type="caution">
    <text evidence="2">The sequence shown here is derived from an EMBL/GenBank/DDBJ whole genome shotgun (WGS) entry which is preliminary data.</text>
</comment>
<dbReference type="InterPro" id="IPR017059">
    <property type="entry name" value="NiFe-hyd_3_EhaH_prd"/>
</dbReference>
<feature type="transmembrane region" description="Helical" evidence="1">
    <location>
        <begin position="73"/>
        <end position="91"/>
    </location>
</feature>